<feature type="transmembrane region" description="Helical" evidence="2">
    <location>
        <begin position="52"/>
        <end position="76"/>
    </location>
</feature>
<feature type="coiled-coil region" evidence="1">
    <location>
        <begin position="79"/>
        <end position="130"/>
    </location>
</feature>
<dbReference type="AlphaFoldDB" id="A0A285CND4"/>
<evidence type="ECO:0000256" key="2">
    <source>
        <dbReference type="SAM" id="Phobius"/>
    </source>
</evidence>
<keyword evidence="4" id="KW-1185">Reference proteome</keyword>
<keyword evidence="2" id="KW-0472">Membrane</keyword>
<evidence type="ECO:0000256" key="1">
    <source>
        <dbReference type="SAM" id="Coils"/>
    </source>
</evidence>
<proteinExistence type="predicted"/>
<organism evidence="3 4">
    <name type="scientific">Cereibacter ovatus</name>
    <dbReference type="NCBI Taxonomy" id="439529"/>
    <lineage>
        <taxon>Bacteria</taxon>
        <taxon>Pseudomonadati</taxon>
        <taxon>Pseudomonadota</taxon>
        <taxon>Alphaproteobacteria</taxon>
        <taxon>Rhodobacterales</taxon>
        <taxon>Paracoccaceae</taxon>
        <taxon>Cereibacter</taxon>
    </lineage>
</organism>
<name>A0A285CND4_9RHOB</name>
<dbReference type="OrthoDB" id="7833467at2"/>
<dbReference type="EMBL" id="OAOQ01000002">
    <property type="protein sequence ID" value="SNX68568.1"/>
    <property type="molecule type" value="Genomic_DNA"/>
</dbReference>
<gene>
    <name evidence="3" type="ORF">SAMN05878503_102189</name>
</gene>
<evidence type="ECO:0000313" key="3">
    <source>
        <dbReference type="EMBL" id="SNX68568.1"/>
    </source>
</evidence>
<keyword evidence="1" id="KW-0175">Coiled coil</keyword>
<accession>A0A285CND4</accession>
<feature type="transmembrane region" description="Helical" evidence="2">
    <location>
        <begin position="25"/>
        <end position="46"/>
    </location>
</feature>
<dbReference type="Proteomes" id="UP000219467">
    <property type="component" value="Unassembled WGS sequence"/>
</dbReference>
<keyword evidence="2" id="KW-1133">Transmembrane helix</keyword>
<reference evidence="4" key="1">
    <citation type="submission" date="2017-08" db="EMBL/GenBank/DDBJ databases">
        <authorList>
            <person name="Varghese N."/>
            <person name="Submissions S."/>
        </authorList>
    </citation>
    <scope>NUCLEOTIDE SEQUENCE [LARGE SCALE GENOMIC DNA]</scope>
    <source>
        <strain evidence="4">JA234</strain>
    </source>
</reference>
<dbReference type="RefSeq" id="WP_097029220.1">
    <property type="nucleotide sequence ID" value="NZ_OAOQ01000002.1"/>
</dbReference>
<keyword evidence="2" id="KW-0812">Transmembrane</keyword>
<evidence type="ECO:0000313" key="4">
    <source>
        <dbReference type="Proteomes" id="UP000219467"/>
    </source>
</evidence>
<sequence length="324" mass="34963">MTEPQENSLGVGLYTRERLAAMTPVEAAAGGIGLVWTLGVALHLLVGGDGGFWAHALAIVAVALPLAITVAMVLILRTIRQLRSENERLGLAVDAMRKAHLASQQASAARVALEKRVEDLAAALHQAEVQLEYVLLDPPATAPTAPRREAGPDDQPALALDAPRRMRMPLSVADLIRALNFPESPDDAAGFRALRRALEDHATQKLIRAAEDVLTLLSQIGLFMEDLAPDRARPEIWRRFAAGERGRTISDLGGIHDKDALAAVATKMREDPVFRDAAHHFLRAFDRTFSQVETGATDAEVAEIAGTRTARAFMLLGRAAGTFD</sequence>
<protein>
    <submittedName>
        <fullName evidence="3">Uncharacterized protein</fullName>
    </submittedName>
</protein>